<dbReference type="Pfam" id="PF13193">
    <property type="entry name" value="AMP-binding_C"/>
    <property type="match status" value="2"/>
</dbReference>
<dbReference type="PANTHER" id="PTHR45527:SF1">
    <property type="entry name" value="FATTY ACID SYNTHASE"/>
    <property type="match status" value="1"/>
</dbReference>
<evidence type="ECO:0000256" key="6">
    <source>
        <dbReference type="ARBA" id="ARBA00023098"/>
    </source>
</evidence>
<dbReference type="GO" id="GO:0031177">
    <property type="term" value="F:phosphopantetheine binding"/>
    <property type="evidence" value="ECO:0007669"/>
    <property type="project" value="InterPro"/>
</dbReference>
<proteinExistence type="inferred from homology"/>
<evidence type="ECO:0000256" key="2">
    <source>
        <dbReference type="ARBA" id="ARBA00006432"/>
    </source>
</evidence>
<dbReference type="CDD" id="cd19531">
    <property type="entry name" value="LCL_NRPS-like"/>
    <property type="match status" value="2"/>
</dbReference>
<sequence>MPEAFSLRLDNEQVPFSNLVEIVQWHLQRHPDREVFQFLKDGEVECHPVSYFELDQKAKEIAVQLLSEAQCGDRALLVLQNGIDFITGFFGCLYAGICAVPVYPPQNRQAYLERLEMIATDCQARFVLGTRDYFDNAESRLAAFETLGKATKIAVDEREEDTSGYLLPALNQDSLAFLQYTSGSTSAPKGVMVTHGNLINNIASMQACFGHDEQTIIASWLPMFHDMGLIGAVLQPICIGGKVIAMTPAAFLQKPMRWLDAISKYRATSSFAPNFAYDLCVSKATEEDLQRLDLSTWTMALNGAEPIKPETVKSFANKFASCGLHANTMYPGYGLAEATLFVSGAERLSAPQFLEVPVSNYQHRDIVKPAASNELTRELISSGIPSPYNDVVIVDPEDHSRLVDGQVGEVWVRGENVASGYWQNEEKTIETFRATISGEGDVYYMRTGDLGFIHQQHLFICGRIKELIIIRGANFYPQNIEQTLQNNIDGLKPNGGAAFTIEHEGEDALVIVQEVERTWLKKVDPEAVAQQARAAIASEYGLSLHAFVMIRPMTLPKTSSGKIQRSRAKQYFESGELAVVSETIFATASKGSDTEYSSVDIKSLTSGSELADVALGLALLIANKAKLPVAQLDIEQSIIHTGLDSITLNSFVATVKNVFGVTLSLGELLQSSSLLDIAQNIIEQRQTGPSSSLPAVNLNTYSQQDAFDLSANQMQMWLLHQKAPTSAAYNVPMCLQGKFDTAQLKRALKQMLQANPILRTHILFNTQQDKWQQRIMPMPEVALIEHDEELVSVELARSIILNAAQQPFDLENKPCYRFELFKLVDGSQCLLLTFHHMVVDLTSMLGLTNSLLAELNSQDVTPLNTGANYQDFIAWQCAHGESEKGQNGARYWQEKLAADLPALQWPMRNSQPEVTPGQGTSFEFASDFTSAELNLACKQLGCTQNSFIFSAYQLFLTKLCHERQFAVGILNTGRVAPEFIDSTGYFVEPQVFLADVGLNTSFPELVAHTQQQLFTMIEHAGSSLQSMLAQESKHEQSLQTLFTFYPHQEHAIAPFNAAMEPRAISGCEAYQHIPLPSLGAQFDLSLIAADDGEQLQFRFEYHTELFSEQHIAKFAEFFSHVMQSLVKQPQLRSEQLALQPAQSHDHASLQASFTSKEFSAQGHVHELIAQQAQRNPDAIACRFQNESLSYSQLEGKANGLAKLLIEKTDHQAPVGIYAERSLELVVAIVACLKAGCPYVPIDPTQPDERVATIIETAAIELVLTNQPQLPCDVQSISLSISAMEAIDGQAVPVRPIAQNDLAYIIFTSGSTGTPKGVMNNHSAIRNRVLWMQDEYQVTQDDVILQKTPYTFDVSVWEFLLPLISGATLVLAKPQGHKDSDYLSDLIAAENVTLLHFVPSMLEVYLGNPNTQLASVRDVFCSGEALSVDLQNRFFARFAHSRLHNLYGPTEAAIDVTFWQCDPHSHSAFVPIGRAIDNIQLYVLDAELQPVPVGCLGELYIAGIGLANGYVNQPELTATTFIDNPFSAQAGAKMYRTGDLVRYDHNGVIEYIGRTDSQVKVRGFRIELGDIDAHLLAIEQVLEAATIVVGEGSDKHLASYVVLNSELDSDDIKGLLRSTLPQYMVPTYITVMDAMPINANGKLDRKALPAPQLTLNESAYVAPASENEQLLANIWAQVLNLDVKVISRTHNFFDLGGHSLAAAKVATLAKLTMRNVFDAPVLAQQVQYLDNQVEDAQAPISKIERDSERFPLSPAQSRLWFLNQFQNLGGAYNIPTVLQLTGQLDVNALLNSIEQVVARHEILRTCYASEDNVPYQYVVKDAELEVEQLDWSDMSDVQRDEARAQFMATHAQSTFDLACDLPIRAALVKEQADCFTLYLCLHHIAADGVSLALLLEQISAHYTQQGIDLETPQLQYLDYCQWQAQRLSDSDFTTQHLEFWTKQLQGLKPLLPLPTDHPRPAHQTTAGECVALHLDAKMVAQLQRIATQHNASLYMVLLSAYKLLLSIYSTEQDIAVGTPVLGRSHAQLDDVFGFFANTVVLRNEIDSSATFEQLLAQVKETTLAAFEHQDLPLDMLIEALQIPRSSSYSPLFQVMFSLEKQQDVAGLFGQQLNVGRISRLHQVAKFDLSMMLEQHDAGVSGYLEFNTDLFDKHTIVQFAKHFTTLLSAITTSNELNNVALKELSYLERPELELLAQMSEGPAAVFTSVTEQFDQQVASHADKVAVSCGDTCLTYQQLAERANQVANVLIEKNISGAIGVSLKPSCEAVVALLAVLKAGAHYVPLDSQLPAQRMEHIVNESAMSHVLVDDATEHAFTQCNVINVHQVSPQAPVELKCNNTADDLAYLMFTSGSTGTPKGITIRHGSITRLVKGASYVTLNEHTVMLQAASLSFDAATFEIWGALLNGGRLVIHNDEVVSTESLQALAEVNTAWLTASLFHQLVDENPHCLAALTQLLVGGDVVSAEHVAKAYTCNPNIQIINGYGPTESTTFAATHRINAEAIACSRGSIAIGKPINGTQLYVLDAHQRPVPFNVAGELYIGGLGLATGYINQPQLNAAQFVECAPLGAEVKRLYRSGDLVRRLPSGDIEFIGRADEQVKLRGFRIELAEIDAVLATQEGVDNCVTLLLDDMLISYVVAKEHGVETLREQLQQVLPSYMVPTFIIELDSLPLTHNGKLDRRALPDYRTFIQDMSDDAPVTEQESALAALWAQLLPLGEQAIGRNSDFFALGGHSLLAAKLVAKCSKVLNMQLSVRDIFDNPTLASMATKLQPLNVVTPLRKADRSQSHDLSYAQSRLWFLSAIDNAAGAYNVPLTIKLSADTQDVDVSRLRQAVQKLVARHEVLRTQYRAEHGVPKQVVMTIEAALGQLDIPLYQTQMLTQNVEQFIQTFNGELFDLESELPIRAAIIQESNETVYLALCIHHIATDGSSMALIGQELAELYQKDKSELAYQYLDYSQWQQATLEQGQAQQQLAYWEEQLAHLPPRLELPADYARPAEQSYQGACLEVSLPEQVSASLERVAQTHGCSMYMVMLAAYQLLLAKYAGEEDIAVGTPIANRPLAELESMVGFFANTLVLRNQVGVTQTLPQLLDATRKTTLSAYANQDLPFEYLVEKLQPQRSLSYSPLFQVMFSLAHDDQGSLPFAGLRADKQQYAHQVSKFDLSFMLSNNSGAISGYIEYSTDLYRASTIARMWRHYVCILEQLEVACNRQHTVGSIVLDYPHELDSQYAQLNELVSDKTCSAATLAELFAQQCKETPNKVAVQSGAEHLTYADLALQVNVVANRILATGVEGNCPVAVYLPRSIDLLVTLLAIQQAGAFYVPLDPNYPPQRVADILADAQPALIVTQHNLAQQLAHVDTKTLHIDEAMYVADFTARTELPAPADTAYAIYTSGSTGKPKGIAISHHNVAALIDWATQQYDAQQLSQVLAATSICFDLSVFEMFVPLCVGGCVHIVDDALALANGQDYSGLSLINTVPSAMTALLSLNKLPSSVTTINLAGEPLARELVDALYERAHVERVYNLYGPSEDTTYSTYALVPKHQQGKPTIGRPIKGTQAYVMDSDYNRLPIGVTGELYLAGDGVTQGYLNNPAQTQAAYLEIDGTRMYKTGDKVRLLDSYELDYLGRIDHQVKLRGFRIELAEIEHVTHGIDAVKQCVVVVNQHQAQQPQLVAFVTLHDSTLEATQVSERIATHIATRLPDYMQPAHIAILSELPMLPNGKIARGQLAQLQVDIASKSSGQRPTTPSGLLLAALWAELIGSEDVCLSDHFFELGGHSLLAAQLVSRVEEQFAVQLTIKDVFQHPTLQAQIDLIALLKASMDVHSQACLDDEVEQQEGSI</sequence>
<dbReference type="InterPro" id="IPR006162">
    <property type="entry name" value="Ppantetheine_attach_site"/>
</dbReference>
<evidence type="ECO:0000256" key="1">
    <source>
        <dbReference type="ARBA" id="ARBA00001957"/>
    </source>
</evidence>
<gene>
    <name evidence="8" type="ORF">BIW53_11870</name>
</gene>
<dbReference type="CDD" id="cd05930">
    <property type="entry name" value="A_NRPS"/>
    <property type="match status" value="1"/>
</dbReference>
<dbReference type="GO" id="GO:0071766">
    <property type="term" value="P:Actinobacterium-type cell wall biogenesis"/>
    <property type="evidence" value="ECO:0007669"/>
    <property type="project" value="UniProtKB-ARBA"/>
</dbReference>
<dbReference type="SMART" id="SM00823">
    <property type="entry name" value="PKS_PP"/>
    <property type="match status" value="2"/>
</dbReference>
<dbReference type="GO" id="GO:0008610">
    <property type="term" value="P:lipid biosynthetic process"/>
    <property type="evidence" value="ECO:0007669"/>
    <property type="project" value="InterPro"/>
</dbReference>
<evidence type="ECO:0000313" key="9">
    <source>
        <dbReference type="Proteomes" id="UP000180253"/>
    </source>
</evidence>
<dbReference type="Gene3D" id="3.40.50.12780">
    <property type="entry name" value="N-terminal domain of ligase-like"/>
    <property type="match status" value="2"/>
</dbReference>
<feature type="domain" description="Carrier" evidence="7">
    <location>
        <begin position="2695"/>
        <end position="2772"/>
    </location>
</feature>
<evidence type="ECO:0000313" key="8">
    <source>
        <dbReference type="EMBL" id="OHU95401.1"/>
    </source>
</evidence>
<name>A0A1S1N2T4_9GAMM</name>
<dbReference type="CDD" id="cd05931">
    <property type="entry name" value="FAAL"/>
    <property type="match status" value="1"/>
</dbReference>
<dbReference type="GO" id="GO:0003824">
    <property type="term" value="F:catalytic activity"/>
    <property type="evidence" value="ECO:0007669"/>
    <property type="project" value="InterPro"/>
</dbReference>
<dbReference type="FunFam" id="1.10.1200.10:FF:000005">
    <property type="entry name" value="Nonribosomal peptide synthetase 1"/>
    <property type="match status" value="1"/>
</dbReference>
<organism evidence="8 9">
    <name type="scientific">Pseudoalteromonas byunsanensis</name>
    <dbReference type="NCBI Taxonomy" id="327939"/>
    <lineage>
        <taxon>Bacteria</taxon>
        <taxon>Pseudomonadati</taxon>
        <taxon>Pseudomonadota</taxon>
        <taxon>Gammaproteobacteria</taxon>
        <taxon>Alteromonadales</taxon>
        <taxon>Pseudoalteromonadaceae</taxon>
        <taxon>Pseudoalteromonas</taxon>
    </lineage>
</organism>
<dbReference type="PROSITE" id="PS00455">
    <property type="entry name" value="AMP_BINDING"/>
    <property type="match status" value="3"/>
</dbReference>
<dbReference type="Proteomes" id="UP000180253">
    <property type="component" value="Unassembled WGS sequence"/>
</dbReference>
<dbReference type="SUPFAM" id="SSF47336">
    <property type="entry name" value="ACP-like"/>
    <property type="match status" value="4"/>
</dbReference>
<reference evidence="8 9" key="1">
    <citation type="submission" date="2016-10" db="EMBL/GenBank/DDBJ databases">
        <title>Pseudoalteromonas amylolytica sp. nov., isolated from the surface seawater.</title>
        <authorList>
            <person name="Wu Y.-H."/>
            <person name="Cheng H."/>
            <person name="Jin X.-B."/>
            <person name="Wang C.-S."/>
            <person name="Xu X.-W."/>
        </authorList>
    </citation>
    <scope>NUCLEOTIDE SEQUENCE [LARGE SCALE GENOMIC DNA]</scope>
    <source>
        <strain evidence="8 9">JCM 12483</strain>
    </source>
</reference>
<dbReference type="GO" id="GO:0043041">
    <property type="term" value="P:amino acid activation for nonribosomal peptide biosynthetic process"/>
    <property type="evidence" value="ECO:0007669"/>
    <property type="project" value="TreeGrafter"/>
</dbReference>
<dbReference type="Gene3D" id="3.30.300.30">
    <property type="match status" value="4"/>
</dbReference>
<dbReference type="InterPro" id="IPR009081">
    <property type="entry name" value="PP-bd_ACP"/>
</dbReference>
<dbReference type="Pfam" id="PF00501">
    <property type="entry name" value="AMP-binding"/>
    <property type="match status" value="4"/>
</dbReference>
<dbReference type="Gene3D" id="3.40.50.980">
    <property type="match status" value="4"/>
</dbReference>
<dbReference type="InterPro" id="IPR045851">
    <property type="entry name" value="AMP-bd_C_sf"/>
</dbReference>
<dbReference type="FunFam" id="2.30.38.10:FF:000001">
    <property type="entry name" value="Non-ribosomal peptide synthetase PvdI"/>
    <property type="match status" value="1"/>
</dbReference>
<dbReference type="FunFam" id="3.40.50.980:FF:000001">
    <property type="entry name" value="Non-ribosomal peptide synthetase"/>
    <property type="match status" value="1"/>
</dbReference>
<dbReference type="InterPro" id="IPR042099">
    <property type="entry name" value="ANL_N_sf"/>
</dbReference>
<dbReference type="FunFam" id="3.40.50.12780:FF:000012">
    <property type="entry name" value="Non-ribosomal peptide synthetase"/>
    <property type="match status" value="1"/>
</dbReference>
<dbReference type="InterPro" id="IPR036736">
    <property type="entry name" value="ACP-like_sf"/>
</dbReference>
<dbReference type="FunFam" id="3.40.50.980:FF:000002">
    <property type="entry name" value="Enterobactin synthetase component F"/>
    <property type="match status" value="1"/>
</dbReference>
<feature type="domain" description="Carrier" evidence="7">
    <location>
        <begin position="1661"/>
        <end position="1743"/>
    </location>
</feature>
<dbReference type="SUPFAM" id="SSF56801">
    <property type="entry name" value="Acetyl-CoA synthetase-like"/>
    <property type="match status" value="4"/>
</dbReference>
<dbReference type="InterPro" id="IPR020806">
    <property type="entry name" value="PKS_PP-bd"/>
</dbReference>
<dbReference type="CDD" id="cd12117">
    <property type="entry name" value="A_NRPS_Srf_like"/>
    <property type="match status" value="1"/>
</dbReference>
<comment type="cofactor">
    <cofactor evidence="1">
        <name>pantetheine 4'-phosphate</name>
        <dbReference type="ChEBI" id="CHEBI:47942"/>
    </cofactor>
</comment>
<keyword evidence="9" id="KW-1185">Reference proteome</keyword>
<feature type="domain" description="Carrier" evidence="7">
    <location>
        <begin position="3739"/>
        <end position="3814"/>
    </location>
</feature>
<dbReference type="FunFam" id="3.30.300.30:FF:000015">
    <property type="entry name" value="Nonribosomal peptide synthase SidD"/>
    <property type="match status" value="1"/>
</dbReference>
<dbReference type="InterPro" id="IPR023213">
    <property type="entry name" value="CAT-like_dom_sf"/>
</dbReference>
<dbReference type="PANTHER" id="PTHR45527">
    <property type="entry name" value="NONRIBOSOMAL PEPTIDE SYNTHETASE"/>
    <property type="match status" value="1"/>
</dbReference>
<dbReference type="Pfam" id="PF00550">
    <property type="entry name" value="PP-binding"/>
    <property type="match status" value="4"/>
</dbReference>
<dbReference type="Gene3D" id="3.30.559.30">
    <property type="entry name" value="Nonribosomal peptide synthetase, condensation domain"/>
    <property type="match status" value="3"/>
</dbReference>
<dbReference type="PROSITE" id="PS50075">
    <property type="entry name" value="CARRIER"/>
    <property type="match status" value="4"/>
</dbReference>
<dbReference type="NCBIfam" id="NF003417">
    <property type="entry name" value="PRK04813.1"/>
    <property type="match status" value="5"/>
</dbReference>
<comment type="similarity">
    <text evidence="2">Belongs to the ATP-dependent AMP-binding enzyme family.</text>
</comment>
<dbReference type="GO" id="GO:0006631">
    <property type="term" value="P:fatty acid metabolic process"/>
    <property type="evidence" value="ECO:0007669"/>
    <property type="project" value="UniProtKB-KW"/>
</dbReference>
<evidence type="ECO:0000256" key="4">
    <source>
        <dbReference type="ARBA" id="ARBA00022553"/>
    </source>
</evidence>
<evidence type="ECO:0000256" key="3">
    <source>
        <dbReference type="ARBA" id="ARBA00022450"/>
    </source>
</evidence>
<dbReference type="EMBL" id="MNAN01000031">
    <property type="protein sequence ID" value="OHU95401.1"/>
    <property type="molecule type" value="Genomic_DNA"/>
</dbReference>
<dbReference type="InterPro" id="IPR040097">
    <property type="entry name" value="FAAL/FAAC"/>
</dbReference>
<dbReference type="Gene3D" id="3.30.559.10">
    <property type="entry name" value="Chloramphenicol acetyltransferase-like domain"/>
    <property type="match status" value="3"/>
</dbReference>
<dbReference type="InterPro" id="IPR025110">
    <property type="entry name" value="AMP-bd_C"/>
</dbReference>
<dbReference type="Gene3D" id="2.30.38.10">
    <property type="entry name" value="Luciferase, Domain 3"/>
    <property type="match status" value="2"/>
</dbReference>
<dbReference type="InterPro" id="IPR001242">
    <property type="entry name" value="Condensation_dom"/>
</dbReference>
<dbReference type="GO" id="GO:0005737">
    <property type="term" value="C:cytoplasm"/>
    <property type="evidence" value="ECO:0007669"/>
    <property type="project" value="TreeGrafter"/>
</dbReference>
<dbReference type="InterPro" id="IPR010071">
    <property type="entry name" value="AA_adenyl_dom"/>
</dbReference>
<dbReference type="STRING" id="327939.BIW53_11870"/>
<keyword evidence="4" id="KW-0597">Phosphoprotein</keyword>
<accession>A0A1S1N2T4</accession>
<dbReference type="PROSITE" id="PS00012">
    <property type="entry name" value="PHOSPHOPANTETHEINE"/>
    <property type="match status" value="2"/>
</dbReference>
<dbReference type="Gene3D" id="1.10.1200.10">
    <property type="entry name" value="ACP-like"/>
    <property type="match status" value="3"/>
</dbReference>
<dbReference type="GO" id="GO:0044550">
    <property type="term" value="P:secondary metabolite biosynthetic process"/>
    <property type="evidence" value="ECO:0007669"/>
    <property type="project" value="TreeGrafter"/>
</dbReference>
<evidence type="ECO:0000259" key="7">
    <source>
        <dbReference type="PROSITE" id="PS50075"/>
    </source>
</evidence>
<keyword evidence="5" id="KW-0276">Fatty acid metabolism</keyword>
<evidence type="ECO:0000256" key="5">
    <source>
        <dbReference type="ARBA" id="ARBA00022832"/>
    </source>
</evidence>
<dbReference type="Pfam" id="PF00668">
    <property type="entry name" value="Condensation"/>
    <property type="match status" value="3"/>
</dbReference>
<keyword evidence="6" id="KW-0443">Lipid metabolism</keyword>
<comment type="caution">
    <text evidence="8">The sequence shown here is derived from an EMBL/GenBank/DDBJ whole genome shotgun (WGS) entry which is preliminary data.</text>
</comment>
<dbReference type="NCBIfam" id="TIGR01733">
    <property type="entry name" value="AA-adenyl-dom"/>
    <property type="match status" value="3"/>
</dbReference>
<dbReference type="FunFam" id="3.40.50.12780:FF:000013">
    <property type="entry name" value="Long-chain-fatty-acid--AMP ligase FadD32"/>
    <property type="match status" value="1"/>
</dbReference>
<dbReference type="InterPro" id="IPR020845">
    <property type="entry name" value="AMP-binding_CS"/>
</dbReference>
<dbReference type="OrthoDB" id="9757559at2"/>
<feature type="domain" description="Carrier" evidence="7">
    <location>
        <begin position="608"/>
        <end position="685"/>
    </location>
</feature>
<keyword evidence="3" id="KW-0596">Phosphopantetheine</keyword>
<dbReference type="RefSeq" id="WP_070992211.1">
    <property type="nucleotide sequence ID" value="NZ_CBCSHD010000005.1"/>
</dbReference>
<protein>
    <recommendedName>
        <fullName evidence="7">Carrier domain-containing protein</fullName>
    </recommendedName>
</protein>
<dbReference type="SUPFAM" id="SSF52777">
    <property type="entry name" value="CoA-dependent acyltransferases"/>
    <property type="match status" value="6"/>
</dbReference>
<dbReference type="InterPro" id="IPR000873">
    <property type="entry name" value="AMP-dep_synth/lig_dom"/>
</dbReference>